<accession>A0A4Z2CK08</accession>
<protein>
    <submittedName>
        <fullName evidence="2">Uncharacterized protein</fullName>
    </submittedName>
</protein>
<evidence type="ECO:0000313" key="3">
    <source>
        <dbReference type="Proteomes" id="UP000311919"/>
    </source>
</evidence>
<reference evidence="2 3" key="1">
    <citation type="submission" date="2019-03" db="EMBL/GenBank/DDBJ databases">
        <title>An improved genome assembly of the fluke Schistosoma japonicum.</title>
        <authorList>
            <person name="Hu W."/>
            <person name="Luo F."/>
            <person name="Yin M."/>
            <person name="Mo X."/>
            <person name="Sun C."/>
            <person name="Wu Q."/>
            <person name="Zhu B."/>
            <person name="Xiang M."/>
            <person name="Wang J."/>
            <person name="Wang Y."/>
            <person name="Zhang T."/>
            <person name="Xu B."/>
            <person name="Zheng H."/>
            <person name="Feng Z."/>
        </authorList>
    </citation>
    <scope>NUCLEOTIDE SEQUENCE [LARGE SCALE GENOMIC DNA]</scope>
    <source>
        <strain evidence="2">HuSjv2</strain>
        <tissue evidence="2">Worms</tissue>
    </source>
</reference>
<dbReference type="Proteomes" id="UP000311919">
    <property type="component" value="Unassembled WGS sequence"/>
</dbReference>
<keyword evidence="3" id="KW-1185">Reference proteome</keyword>
<organism evidence="2 3">
    <name type="scientific">Schistosoma japonicum</name>
    <name type="common">Blood fluke</name>
    <dbReference type="NCBI Taxonomy" id="6182"/>
    <lineage>
        <taxon>Eukaryota</taxon>
        <taxon>Metazoa</taxon>
        <taxon>Spiralia</taxon>
        <taxon>Lophotrochozoa</taxon>
        <taxon>Platyhelminthes</taxon>
        <taxon>Trematoda</taxon>
        <taxon>Digenea</taxon>
        <taxon>Strigeidida</taxon>
        <taxon>Schistosomatoidea</taxon>
        <taxon>Schistosomatidae</taxon>
        <taxon>Schistosoma</taxon>
    </lineage>
</organism>
<dbReference type="AlphaFoldDB" id="A0A4Z2CK08"/>
<proteinExistence type="predicted"/>
<sequence length="66" mass="6943">MSTAYIPPPSLTLHSPPSTGGSLPIPTSQPDVGLVLAVDLRGSNEDVKMETCGPTMTLERKIINPL</sequence>
<gene>
    <name evidence="2" type="ORF">EWB00_000899</name>
</gene>
<name>A0A4Z2CK08_SCHJA</name>
<evidence type="ECO:0000313" key="2">
    <source>
        <dbReference type="EMBL" id="TNN04613.1"/>
    </source>
</evidence>
<comment type="caution">
    <text evidence="2">The sequence shown here is derived from an EMBL/GenBank/DDBJ whole genome shotgun (WGS) entry which is preliminary data.</text>
</comment>
<evidence type="ECO:0000256" key="1">
    <source>
        <dbReference type="SAM" id="MobiDB-lite"/>
    </source>
</evidence>
<dbReference type="EMBL" id="SKCS01001302">
    <property type="protein sequence ID" value="TNN04613.1"/>
    <property type="molecule type" value="Genomic_DNA"/>
</dbReference>
<feature type="region of interest" description="Disordered" evidence="1">
    <location>
        <begin position="1"/>
        <end position="27"/>
    </location>
</feature>
<feature type="compositionally biased region" description="Pro residues" evidence="1">
    <location>
        <begin position="1"/>
        <end position="10"/>
    </location>
</feature>